<name>A0A9P6DJL4_PLEER</name>
<organism evidence="1 2">
    <name type="scientific">Pleurotus eryngii</name>
    <name type="common">Boletus of the steppes</name>
    <dbReference type="NCBI Taxonomy" id="5323"/>
    <lineage>
        <taxon>Eukaryota</taxon>
        <taxon>Fungi</taxon>
        <taxon>Dikarya</taxon>
        <taxon>Basidiomycota</taxon>
        <taxon>Agaricomycotina</taxon>
        <taxon>Agaricomycetes</taxon>
        <taxon>Agaricomycetidae</taxon>
        <taxon>Agaricales</taxon>
        <taxon>Pleurotineae</taxon>
        <taxon>Pleurotaceae</taxon>
        <taxon>Pleurotus</taxon>
    </lineage>
</organism>
<dbReference type="Proteomes" id="UP000807025">
    <property type="component" value="Unassembled WGS sequence"/>
</dbReference>
<gene>
    <name evidence="1" type="ORF">BDN71DRAFT_1039059</name>
</gene>
<evidence type="ECO:0000313" key="1">
    <source>
        <dbReference type="EMBL" id="KAF9500693.1"/>
    </source>
</evidence>
<proteinExistence type="predicted"/>
<dbReference type="EMBL" id="MU154526">
    <property type="protein sequence ID" value="KAF9500693.1"/>
    <property type="molecule type" value="Genomic_DNA"/>
</dbReference>
<sequence length="132" mass="15281">MIAELPPSFFSRGSRRTRNLMLVLLSVVKPACTDGLDLCIKFLRKACGSRNWGDADEDLALKDKEKVLEYSETLRDVQKWIDDNVALVEVYQDIHIRVWQTEWAEGTQGSIQQKIESAYRLIHERLEQPFLS</sequence>
<accession>A0A9P6DJL4</accession>
<dbReference type="OrthoDB" id="10592177at2759"/>
<protein>
    <submittedName>
        <fullName evidence="1">Uncharacterized protein</fullName>
    </submittedName>
</protein>
<keyword evidence="2" id="KW-1185">Reference proteome</keyword>
<comment type="caution">
    <text evidence="1">The sequence shown here is derived from an EMBL/GenBank/DDBJ whole genome shotgun (WGS) entry which is preliminary data.</text>
</comment>
<dbReference type="AlphaFoldDB" id="A0A9P6DJL4"/>
<reference evidence="1" key="1">
    <citation type="submission" date="2020-11" db="EMBL/GenBank/DDBJ databases">
        <authorList>
            <consortium name="DOE Joint Genome Institute"/>
            <person name="Ahrendt S."/>
            <person name="Riley R."/>
            <person name="Andreopoulos W."/>
            <person name="Labutti K."/>
            <person name="Pangilinan J."/>
            <person name="Ruiz-Duenas F.J."/>
            <person name="Barrasa J.M."/>
            <person name="Sanchez-Garcia M."/>
            <person name="Camarero S."/>
            <person name="Miyauchi S."/>
            <person name="Serrano A."/>
            <person name="Linde D."/>
            <person name="Babiker R."/>
            <person name="Drula E."/>
            <person name="Ayuso-Fernandez I."/>
            <person name="Pacheco R."/>
            <person name="Padilla G."/>
            <person name="Ferreira P."/>
            <person name="Barriuso J."/>
            <person name="Kellner H."/>
            <person name="Castanera R."/>
            <person name="Alfaro M."/>
            <person name="Ramirez L."/>
            <person name="Pisabarro A.G."/>
            <person name="Kuo A."/>
            <person name="Tritt A."/>
            <person name="Lipzen A."/>
            <person name="He G."/>
            <person name="Yan M."/>
            <person name="Ng V."/>
            <person name="Cullen D."/>
            <person name="Martin F."/>
            <person name="Rosso M.-N."/>
            <person name="Henrissat B."/>
            <person name="Hibbett D."/>
            <person name="Martinez A.T."/>
            <person name="Grigoriev I.V."/>
        </authorList>
    </citation>
    <scope>NUCLEOTIDE SEQUENCE</scope>
    <source>
        <strain evidence="1">ATCC 90797</strain>
    </source>
</reference>
<evidence type="ECO:0000313" key="2">
    <source>
        <dbReference type="Proteomes" id="UP000807025"/>
    </source>
</evidence>